<dbReference type="InterPro" id="IPR029060">
    <property type="entry name" value="PIN-like_dom_sf"/>
</dbReference>
<comment type="cofactor">
    <cofactor evidence="1">
        <name>Mg(2+)</name>
        <dbReference type="ChEBI" id="CHEBI:18420"/>
    </cofactor>
</comment>
<dbReference type="InterPro" id="IPR008918">
    <property type="entry name" value="HhH2"/>
</dbReference>
<dbReference type="PRINTS" id="PR00853">
    <property type="entry name" value="XPGRADSUPER"/>
</dbReference>
<feature type="region of interest" description="Disordered" evidence="10">
    <location>
        <begin position="479"/>
        <end position="499"/>
    </location>
</feature>
<dbReference type="SUPFAM" id="SSF47807">
    <property type="entry name" value="5' to 3' exonuclease, C-terminal subdomain"/>
    <property type="match status" value="1"/>
</dbReference>
<evidence type="ECO:0000259" key="12">
    <source>
        <dbReference type="SMART" id="SM00485"/>
    </source>
</evidence>
<evidence type="ECO:0000313" key="14">
    <source>
        <dbReference type="Proteomes" id="UP001642487"/>
    </source>
</evidence>
<evidence type="ECO:0000256" key="7">
    <source>
        <dbReference type="ARBA" id="ARBA00022842"/>
    </source>
</evidence>
<dbReference type="SMART" id="SM00279">
    <property type="entry name" value="HhH2"/>
    <property type="match status" value="1"/>
</dbReference>
<gene>
    <name evidence="13" type="ORF">CITCOLO1_LOCUS19932</name>
</gene>
<keyword evidence="6" id="KW-0378">Hydrolase</keyword>
<evidence type="ECO:0000256" key="10">
    <source>
        <dbReference type="SAM" id="MobiDB-lite"/>
    </source>
</evidence>
<protein>
    <recommendedName>
        <fullName evidence="15">Exonuclease 1</fullName>
    </recommendedName>
</protein>
<feature type="domain" description="XPG-I" evidence="11">
    <location>
        <begin position="138"/>
        <end position="208"/>
    </location>
</feature>
<evidence type="ECO:0008006" key="15">
    <source>
        <dbReference type="Google" id="ProtNLM"/>
    </source>
</evidence>
<dbReference type="InterPro" id="IPR006086">
    <property type="entry name" value="XPG-I_dom"/>
</dbReference>
<evidence type="ECO:0000313" key="13">
    <source>
        <dbReference type="EMBL" id="CAK9327549.1"/>
    </source>
</evidence>
<dbReference type="PROSITE" id="PS00841">
    <property type="entry name" value="XPG_1"/>
    <property type="match status" value="1"/>
</dbReference>
<evidence type="ECO:0000256" key="9">
    <source>
        <dbReference type="ARBA" id="ARBA00023242"/>
    </source>
</evidence>
<evidence type="ECO:0000256" key="4">
    <source>
        <dbReference type="ARBA" id="ARBA00022723"/>
    </source>
</evidence>
<dbReference type="InterPro" id="IPR006084">
    <property type="entry name" value="XPG/Rad2"/>
</dbReference>
<reference evidence="13 14" key="1">
    <citation type="submission" date="2024-03" db="EMBL/GenBank/DDBJ databases">
        <authorList>
            <person name="Gkanogiannis A."/>
            <person name="Becerra Lopez-Lavalle L."/>
        </authorList>
    </citation>
    <scope>NUCLEOTIDE SEQUENCE [LARGE SCALE GENOMIC DNA]</scope>
</reference>
<keyword evidence="7" id="KW-0460">Magnesium</keyword>
<dbReference type="InterPro" id="IPR044752">
    <property type="entry name" value="PIN-like_EXO1"/>
</dbReference>
<accession>A0ABP0Z4V9</accession>
<keyword evidence="14" id="KW-1185">Reference proteome</keyword>
<feature type="domain" description="XPG N-terminal" evidence="12">
    <location>
        <begin position="1"/>
        <end position="99"/>
    </location>
</feature>
<comment type="subcellular location">
    <subcellularLocation>
        <location evidence="2">Nucleus</location>
    </subcellularLocation>
</comment>
<dbReference type="Pfam" id="PF00752">
    <property type="entry name" value="XPG_N"/>
    <property type="match status" value="1"/>
</dbReference>
<keyword evidence="8" id="KW-0234">DNA repair</keyword>
<dbReference type="Gene3D" id="3.40.50.1010">
    <property type="entry name" value="5'-nuclease"/>
    <property type="match status" value="1"/>
</dbReference>
<evidence type="ECO:0000256" key="1">
    <source>
        <dbReference type="ARBA" id="ARBA00001946"/>
    </source>
</evidence>
<dbReference type="PANTHER" id="PTHR11081">
    <property type="entry name" value="FLAP ENDONUCLEASE FAMILY MEMBER"/>
    <property type="match status" value="1"/>
</dbReference>
<evidence type="ECO:0000256" key="6">
    <source>
        <dbReference type="ARBA" id="ARBA00022801"/>
    </source>
</evidence>
<evidence type="ECO:0000259" key="11">
    <source>
        <dbReference type="SMART" id="SM00484"/>
    </source>
</evidence>
<dbReference type="CDD" id="cd09857">
    <property type="entry name" value="PIN_EXO1"/>
    <property type="match status" value="1"/>
</dbReference>
<dbReference type="Pfam" id="PF00867">
    <property type="entry name" value="XPG_I"/>
    <property type="match status" value="1"/>
</dbReference>
<evidence type="ECO:0000256" key="2">
    <source>
        <dbReference type="ARBA" id="ARBA00004123"/>
    </source>
</evidence>
<evidence type="ECO:0000256" key="3">
    <source>
        <dbReference type="ARBA" id="ARBA00022722"/>
    </source>
</evidence>
<dbReference type="PANTHER" id="PTHR11081:SF65">
    <property type="entry name" value="DNA DAMAGE-INDUCIBLE PROTEIN DIN7-RELATED"/>
    <property type="match status" value="1"/>
</dbReference>
<dbReference type="Gene3D" id="1.10.150.20">
    <property type="entry name" value="5' to 3' exonuclease, C-terminal subdomain"/>
    <property type="match status" value="1"/>
</dbReference>
<proteinExistence type="predicted"/>
<keyword evidence="9" id="KW-0539">Nucleus</keyword>
<organism evidence="13 14">
    <name type="scientific">Citrullus colocynthis</name>
    <name type="common">colocynth</name>
    <dbReference type="NCBI Taxonomy" id="252529"/>
    <lineage>
        <taxon>Eukaryota</taxon>
        <taxon>Viridiplantae</taxon>
        <taxon>Streptophyta</taxon>
        <taxon>Embryophyta</taxon>
        <taxon>Tracheophyta</taxon>
        <taxon>Spermatophyta</taxon>
        <taxon>Magnoliopsida</taxon>
        <taxon>eudicotyledons</taxon>
        <taxon>Gunneridae</taxon>
        <taxon>Pentapetalae</taxon>
        <taxon>rosids</taxon>
        <taxon>fabids</taxon>
        <taxon>Cucurbitales</taxon>
        <taxon>Cucurbitaceae</taxon>
        <taxon>Benincaseae</taxon>
        <taxon>Citrullus</taxon>
    </lineage>
</organism>
<dbReference type="SUPFAM" id="SSF88723">
    <property type="entry name" value="PIN domain-like"/>
    <property type="match status" value="1"/>
</dbReference>
<keyword evidence="4" id="KW-0479">Metal-binding</keyword>
<dbReference type="InterPro" id="IPR036279">
    <property type="entry name" value="5-3_exonuclease_C_sf"/>
</dbReference>
<dbReference type="InterPro" id="IPR019974">
    <property type="entry name" value="XPG_CS"/>
</dbReference>
<sequence length="649" mass="73065">MGIQGLLPLLKSIMLPIHIKDLEGSSVAIDTYSWLHKGAFSCSKELCNALPTSKHIDYCMHRINLLRHYGVKPVLVFDGGLLPMKNEQEIKRARTRKENLARAIEHEANGNSAAAYECYQKAVDITPLIAHELIQVLKLENISYVVAPYEADAQMTFLAISNQVDAVLTEDSDLIPFGCPRIIFKMDKFGQGVEFRYDMLQKNKDLNFAGFTKQMVLEMCILSGCDYLPSLPGMGLKRAHALVKKFLSYEKVIRHLRYSTVSVPHLSSNLTYYTSIPQHIAKGIAEGDIDPCTNLPFQEQNINTGVVHERPYILKEFNPGSVKKKLDLPVQKNVLTKYFCFASLEAKRKFRAPKRSANQPSFRDDTSIGAEEPVGPEDICSPASTNQGENVEGCPSTYPVRNDNADGFPLSDSCNQSKDMVSNKMEEAKHILLQQHTRSIHKPCVTLHKKPDCEKFPDTTGEKVRKENKRVIVRSSYFKYKPESNDEQENNQKLSDQKNADVAVHEITTPEVASFISSSCDGSITKRKASPNESIQMDNVKTKHLCKDTSQADHDETVLETKSEERKFGSNISHLSHYSDIAEKSMERFVSVISSFRFASGSRASGLRAPLRDVQNSNTNRSTAAMDFSQFSYVPNKHRDPLQFRKGRR</sequence>
<keyword evidence="3" id="KW-0540">Nuclease</keyword>
<dbReference type="InterPro" id="IPR006085">
    <property type="entry name" value="XPG_DNA_repair_N"/>
</dbReference>
<dbReference type="Proteomes" id="UP001642487">
    <property type="component" value="Chromosome 8"/>
</dbReference>
<name>A0ABP0Z4V9_9ROSI</name>
<evidence type="ECO:0000256" key="5">
    <source>
        <dbReference type="ARBA" id="ARBA00022763"/>
    </source>
</evidence>
<feature type="region of interest" description="Disordered" evidence="10">
    <location>
        <begin position="352"/>
        <end position="374"/>
    </location>
</feature>
<feature type="compositionally biased region" description="Polar residues" evidence="10">
    <location>
        <begin position="614"/>
        <end position="633"/>
    </location>
</feature>
<dbReference type="SMART" id="SM00484">
    <property type="entry name" value="XPGI"/>
    <property type="match status" value="1"/>
</dbReference>
<dbReference type="SMART" id="SM00485">
    <property type="entry name" value="XPGN"/>
    <property type="match status" value="1"/>
</dbReference>
<feature type="region of interest" description="Disordered" evidence="10">
    <location>
        <begin position="614"/>
        <end position="649"/>
    </location>
</feature>
<evidence type="ECO:0000256" key="8">
    <source>
        <dbReference type="ARBA" id="ARBA00023204"/>
    </source>
</evidence>
<keyword evidence="5" id="KW-0227">DNA damage</keyword>
<dbReference type="EMBL" id="OZ021742">
    <property type="protein sequence ID" value="CAK9327549.1"/>
    <property type="molecule type" value="Genomic_DNA"/>
</dbReference>